<dbReference type="EMBL" id="CAFAAK010000009">
    <property type="protein sequence ID" value="CAB4792491.1"/>
    <property type="molecule type" value="Genomic_DNA"/>
</dbReference>
<protein>
    <submittedName>
        <fullName evidence="1">Unannotated protein</fullName>
    </submittedName>
</protein>
<accession>A0A6J6X5C8</accession>
<evidence type="ECO:0000313" key="1">
    <source>
        <dbReference type="EMBL" id="CAB4792491.1"/>
    </source>
</evidence>
<proteinExistence type="predicted"/>
<reference evidence="1" key="1">
    <citation type="submission" date="2020-05" db="EMBL/GenBank/DDBJ databases">
        <authorList>
            <person name="Chiriac C."/>
            <person name="Salcher M."/>
            <person name="Ghai R."/>
            <person name="Kavagutti S V."/>
        </authorList>
    </citation>
    <scope>NUCLEOTIDE SEQUENCE</scope>
</reference>
<dbReference type="AlphaFoldDB" id="A0A6J6X5C8"/>
<sequence>MGGGSATLQCTNRVARLVAFAPADGFRVESSKPGPGNEVRVRFQSDVTRWDIKGECEDSGPVFETESEDLG</sequence>
<name>A0A6J6X5C8_9ZZZZ</name>
<gene>
    <name evidence="1" type="ORF">UFOPK3024_00119</name>
</gene>
<organism evidence="1">
    <name type="scientific">freshwater metagenome</name>
    <dbReference type="NCBI Taxonomy" id="449393"/>
    <lineage>
        <taxon>unclassified sequences</taxon>
        <taxon>metagenomes</taxon>
        <taxon>ecological metagenomes</taxon>
    </lineage>
</organism>